<dbReference type="Proteomes" id="UP001189429">
    <property type="component" value="Unassembled WGS sequence"/>
</dbReference>
<name>A0ABN9XRS7_9DINO</name>
<dbReference type="Gene3D" id="1.20.1520.10">
    <property type="entry name" value="ADP-ribosylation factor-like 2-binding protein, domain"/>
    <property type="match status" value="1"/>
</dbReference>
<feature type="non-terminal residue" evidence="2">
    <location>
        <position position="305"/>
    </location>
</feature>
<accession>A0ABN9XRS7</accession>
<evidence type="ECO:0000313" key="2">
    <source>
        <dbReference type="EMBL" id="CAK0902687.1"/>
    </source>
</evidence>
<protein>
    <recommendedName>
        <fullName evidence="4">Cilia- and flagella-associated protein 36</fullName>
    </recommendedName>
</protein>
<feature type="region of interest" description="Disordered" evidence="1">
    <location>
        <begin position="268"/>
        <end position="305"/>
    </location>
</feature>
<gene>
    <name evidence="2" type="ORF">PCOR1329_LOCUS79218</name>
</gene>
<proteinExistence type="predicted"/>
<reference evidence="2" key="1">
    <citation type="submission" date="2023-10" db="EMBL/GenBank/DDBJ databases">
        <authorList>
            <person name="Chen Y."/>
            <person name="Shah S."/>
            <person name="Dougan E. K."/>
            <person name="Thang M."/>
            <person name="Chan C."/>
        </authorList>
    </citation>
    <scope>NUCLEOTIDE SEQUENCE [LARGE SCALE GENOMIC DNA]</scope>
</reference>
<evidence type="ECO:0008006" key="4">
    <source>
        <dbReference type="Google" id="ProtNLM"/>
    </source>
</evidence>
<comment type="caution">
    <text evidence="2">The sequence shown here is derived from an EMBL/GenBank/DDBJ whole genome shotgun (WGS) entry which is preliminary data.</text>
</comment>
<keyword evidence="3" id="KW-1185">Reference proteome</keyword>
<feature type="non-terminal residue" evidence="2">
    <location>
        <position position="1"/>
    </location>
</feature>
<feature type="region of interest" description="Disordered" evidence="1">
    <location>
        <begin position="14"/>
        <end position="53"/>
    </location>
</feature>
<dbReference type="EMBL" id="CAUYUJ010021103">
    <property type="protein sequence ID" value="CAK0902687.1"/>
    <property type="molecule type" value="Genomic_DNA"/>
</dbReference>
<feature type="compositionally biased region" description="Pro residues" evidence="1">
    <location>
        <begin position="32"/>
        <end position="46"/>
    </location>
</feature>
<evidence type="ECO:0000256" key="1">
    <source>
        <dbReference type="SAM" id="MobiDB-lite"/>
    </source>
</evidence>
<dbReference type="InterPro" id="IPR042541">
    <property type="entry name" value="BART_sf"/>
</dbReference>
<evidence type="ECO:0000313" key="3">
    <source>
        <dbReference type="Proteomes" id="UP001189429"/>
    </source>
</evidence>
<sequence>WAKSGLSLYRRIVENPPAGGHARPTAWAPPSRGAPPPPPGRAPPPRAAAGRQPWRTAWRPCRRRGASPRCSAPGWTDLPAGFPGVRLLLHGVEYVDANSPAFAALCYDGSHPLEWTALHEGYRDLFERQFCAVLEGQEVEREEFLEWITALQDRLDASEALDPEAELPGSGGLRAVDLGGFLSALTASEDYESFLRVMFRAVAERRRRSAPAPPPGEHQAAAPPLTQEVDVRVPEGAQPGAALPVDFLGSRHELVVPEGLGPGAVFRAAVPVVPPPPPSARPRARGRASREASACPRPLRSPGGH</sequence>
<organism evidence="2 3">
    <name type="scientific">Prorocentrum cordatum</name>
    <dbReference type="NCBI Taxonomy" id="2364126"/>
    <lineage>
        <taxon>Eukaryota</taxon>
        <taxon>Sar</taxon>
        <taxon>Alveolata</taxon>
        <taxon>Dinophyceae</taxon>
        <taxon>Prorocentrales</taxon>
        <taxon>Prorocentraceae</taxon>
        <taxon>Prorocentrum</taxon>
    </lineage>
</organism>